<keyword evidence="2" id="KW-0732">Signal</keyword>
<protein>
    <submittedName>
        <fullName evidence="3">Uncharacterized protein</fullName>
    </submittedName>
</protein>
<feature type="signal peptide" evidence="2">
    <location>
        <begin position="1"/>
        <end position="21"/>
    </location>
</feature>
<reference evidence="3 4" key="1">
    <citation type="submission" date="2019-05" db="EMBL/GenBank/DDBJ databases">
        <title>Another draft genome of Portunus trituberculatus and its Hox gene families provides insights of decapod evolution.</title>
        <authorList>
            <person name="Jeong J.-H."/>
            <person name="Song I."/>
            <person name="Kim S."/>
            <person name="Choi T."/>
            <person name="Kim D."/>
            <person name="Ryu S."/>
            <person name="Kim W."/>
        </authorList>
    </citation>
    <scope>NUCLEOTIDE SEQUENCE [LARGE SCALE GENOMIC DNA]</scope>
    <source>
        <tissue evidence="3">Muscle</tissue>
    </source>
</reference>
<keyword evidence="4" id="KW-1185">Reference proteome</keyword>
<evidence type="ECO:0000313" key="4">
    <source>
        <dbReference type="Proteomes" id="UP000324222"/>
    </source>
</evidence>
<evidence type="ECO:0000256" key="1">
    <source>
        <dbReference type="SAM" id="MobiDB-lite"/>
    </source>
</evidence>
<sequence length="195" mass="21420">MLHSCLIFTNLLLSCIHILNARRGVLLDHPSVRVPYCSHLSEKQRRLSCRDVEPMPSVEVVKEAFRSIRVSMGCTSQYAGAPHAFLRQHCPTPRRGGHQLSFLTTSLYPPHNIGLGPSHNGSSAFTSTTTTTTTTNPTFTKHSRPSAESSHKVTSSLHHHHAEGQSHPGRPPPHLPRRLLSPLLNNGDGVVLEEG</sequence>
<evidence type="ECO:0000256" key="2">
    <source>
        <dbReference type="SAM" id="SignalP"/>
    </source>
</evidence>
<dbReference type="Proteomes" id="UP000324222">
    <property type="component" value="Unassembled WGS sequence"/>
</dbReference>
<comment type="caution">
    <text evidence="3">The sequence shown here is derived from an EMBL/GenBank/DDBJ whole genome shotgun (WGS) entry which is preliminary data.</text>
</comment>
<feature type="compositionally biased region" description="Polar residues" evidence="1">
    <location>
        <begin position="146"/>
        <end position="156"/>
    </location>
</feature>
<feature type="region of interest" description="Disordered" evidence="1">
    <location>
        <begin position="114"/>
        <end position="195"/>
    </location>
</feature>
<dbReference type="AlphaFoldDB" id="A0A5B7G381"/>
<feature type="compositionally biased region" description="Low complexity" evidence="1">
    <location>
        <begin position="178"/>
        <end position="187"/>
    </location>
</feature>
<feature type="compositionally biased region" description="Low complexity" evidence="1">
    <location>
        <begin position="126"/>
        <end position="140"/>
    </location>
</feature>
<feature type="chain" id="PRO_5022959261" evidence="2">
    <location>
        <begin position="22"/>
        <end position="195"/>
    </location>
</feature>
<dbReference type="EMBL" id="VSRR010011589">
    <property type="protein sequence ID" value="MPC53392.1"/>
    <property type="molecule type" value="Genomic_DNA"/>
</dbReference>
<evidence type="ECO:0000313" key="3">
    <source>
        <dbReference type="EMBL" id="MPC53392.1"/>
    </source>
</evidence>
<proteinExistence type="predicted"/>
<organism evidence="3 4">
    <name type="scientific">Portunus trituberculatus</name>
    <name type="common">Swimming crab</name>
    <name type="synonym">Neptunus trituberculatus</name>
    <dbReference type="NCBI Taxonomy" id="210409"/>
    <lineage>
        <taxon>Eukaryota</taxon>
        <taxon>Metazoa</taxon>
        <taxon>Ecdysozoa</taxon>
        <taxon>Arthropoda</taxon>
        <taxon>Crustacea</taxon>
        <taxon>Multicrustacea</taxon>
        <taxon>Malacostraca</taxon>
        <taxon>Eumalacostraca</taxon>
        <taxon>Eucarida</taxon>
        <taxon>Decapoda</taxon>
        <taxon>Pleocyemata</taxon>
        <taxon>Brachyura</taxon>
        <taxon>Eubrachyura</taxon>
        <taxon>Portunoidea</taxon>
        <taxon>Portunidae</taxon>
        <taxon>Portuninae</taxon>
        <taxon>Portunus</taxon>
    </lineage>
</organism>
<name>A0A5B7G381_PORTR</name>
<accession>A0A5B7G381</accession>
<gene>
    <name evidence="3" type="ORF">E2C01_047282</name>
</gene>